<gene>
    <name evidence="1" type="ORF">CCACVL1_14629</name>
</gene>
<evidence type="ECO:0000313" key="2">
    <source>
        <dbReference type="Proteomes" id="UP000188268"/>
    </source>
</evidence>
<dbReference type="Gramene" id="OMO78166">
    <property type="protein sequence ID" value="OMO78166"/>
    <property type="gene ID" value="CCACVL1_14629"/>
</dbReference>
<accession>A0A1R3I6D8</accession>
<proteinExistence type="predicted"/>
<organism evidence="1 2">
    <name type="scientific">Corchorus capsularis</name>
    <name type="common">Jute</name>
    <dbReference type="NCBI Taxonomy" id="210143"/>
    <lineage>
        <taxon>Eukaryota</taxon>
        <taxon>Viridiplantae</taxon>
        <taxon>Streptophyta</taxon>
        <taxon>Embryophyta</taxon>
        <taxon>Tracheophyta</taxon>
        <taxon>Spermatophyta</taxon>
        <taxon>Magnoliopsida</taxon>
        <taxon>eudicotyledons</taxon>
        <taxon>Gunneridae</taxon>
        <taxon>Pentapetalae</taxon>
        <taxon>rosids</taxon>
        <taxon>malvids</taxon>
        <taxon>Malvales</taxon>
        <taxon>Malvaceae</taxon>
        <taxon>Grewioideae</taxon>
        <taxon>Apeibeae</taxon>
        <taxon>Corchorus</taxon>
    </lineage>
</organism>
<reference evidence="1 2" key="1">
    <citation type="submission" date="2013-09" db="EMBL/GenBank/DDBJ databases">
        <title>Corchorus capsularis genome sequencing.</title>
        <authorList>
            <person name="Alam M."/>
            <person name="Haque M.S."/>
            <person name="Islam M.S."/>
            <person name="Emdad E.M."/>
            <person name="Islam M.M."/>
            <person name="Ahmed B."/>
            <person name="Halim A."/>
            <person name="Hossen Q.M.M."/>
            <person name="Hossain M.Z."/>
            <person name="Ahmed R."/>
            <person name="Khan M.M."/>
            <person name="Islam R."/>
            <person name="Rashid M.M."/>
            <person name="Khan S.A."/>
            <person name="Rahman M.S."/>
            <person name="Alam M."/>
        </authorList>
    </citation>
    <scope>NUCLEOTIDE SEQUENCE [LARGE SCALE GENOMIC DNA]</scope>
    <source>
        <strain evidence="2">cv. CVL-1</strain>
        <tissue evidence="1">Whole seedling</tissue>
    </source>
</reference>
<keyword evidence="1" id="KW-0436">Ligase</keyword>
<comment type="caution">
    <text evidence="1">The sequence shown here is derived from an EMBL/GenBank/DDBJ whole genome shotgun (WGS) entry which is preliminary data.</text>
</comment>
<dbReference type="AlphaFoldDB" id="A0A1R3I6D8"/>
<sequence length="36" mass="3763">MGKGEILEEAKPGDICVLNADDPLVMSLPVPAGVRK</sequence>
<dbReference type="GO" id="GO:0016874">
    <property type="term" value="F:ligase activity"/>
    <property type="evidence" value="ECO:0007669"/>
    <property type="project" value="UniProtKB-KW"/>
</dbReference>
<evidence type="ECO:0000313" key="1">
    <source>
        <dbReference type="EMBL" id="OMO78166.1"/>
    </source>
</evidence>
<dbReference type="EMBL" id="AWWV01010607">
    <property type="protein sequence ID" value="OMO78166.1"/>
    <property type="molecule type" value="Genomic_DNA"/>
</dbReference>
<dbReference type="Proteomes" id="UP000188268">
    <property type="component" value="Unassembled WGS sequence"/>
</dbReference>
<protein>
    <submittedName>
        <fullName evidence="1">Mur ligase, central</fullName>
    </submittedName>
</protein>
<dbReference type="OrthoDB" id="2020781at2759"/>
<dbReference type="STRING" id="210143.A0A1R3I6D8"/>
<keyword evidence="2" id="KW-1185">Reference proteome</keyword>
<feature type="non-terminal residue" evidence="1">
    <location>
        <position position="36"/>
    </location>
</feature>
<name>A0A1R3I6D8_COCAP</name>